<evidence type="ECO:0000256" key="2">
    <source>
        <dbReference type="ARBA" id="ARBA00023004"/>
    </source>
</evidence>
<dbReference type="GO" id="GO:0016491">
    <property type="term" value="F:oxidoreductase activity"/>
    <property type="evidence" value="ECO:0007669"/>
    <property type="project" value="InterPro"/>
</dbReference>
<sequence>AVSIASYFLASGVFTVLGTPFPILGSKNVTNFLCNEVEGILGAKFAFESDPIKAAHLMIEHMDKKRKALKLKPLMYQ</sequence>
<dbReference type="EMBL" id="QMQA01000014">
    <property type="protein sequence ID" value="RLE15183.1"/>
    <property type="molecule type" value="Genomic_DNA"/>
</dbReference>
<evidence type="ECO:0000256" key="3">
    <source>
        <dbReference type="ARBA" id="ARBA00023014"/>
    </source>
</evidence>
<dbReference type="Gene3D" id="3.40.50.2030">
    <property type="match status" value="1"/>
</dbReference>
<dbReference type="AlphaFoldDB" id="A0A662DLL2"/>
<comment type="caution">
    <text evidence="4">The sequence shown here is derived from an EMBL/GenBank/DDBJ whole genome shotgun (WGS) entry which is preliminary data.</text>
</comment>
<reference evidence="4 5" key="1">
    <citation type="submission" date="2018-06" db="EMBL/GenBank/DDBJ databases">
        <title>Extensive metabolic versatility and redundancy in microbially diverse, dynamic hydrothermal sediments.</title>
        <authorList>
            <person name="Dombrowski N."/>
            <person name="Teske A."/>
            <person name="Baker B.J."/>
        </authorList>
    </citation>
    <scope>NUCLEOTIDE SEQUENCE [LARGE SCALE GENOMIC DNA]</scope>
    <source>
        <strain evidence="4">B3_G15</strain>
    </source>
</reference>
<keyword evidence="3" id="KW-0411">Iron-sulfur</keyword>
<dbReference type="GO" id="GO:0046872">
    <property type="term" value="F:metal ion binding"/>
    <property type="evidence" value="ECO:0007669"/>
    <property type="project" value="UniProtKB-KW"/>
</dbReference>
<name>A0A662DLL2_UNCAE</name>
<dbReference type="InterPro" id="IPR004137">
    <property type="entry name" value="HCP/CODH"/>
</dbReference>
<accession>A0A662DLL2</accession>
<dbReference type="InterPro" id="IPR016099">
    <property type="entry name" value="Prismane-like_a/b-sand"/>
</dbReference>
<gene>
    <name evidence="4" type="ORF">DRJ04_00950</name>
</gene>
<organism evidence="4 5">
    <name type="scientific">Aerophobetes bacterium</name>
    <dbReference type="NCBI Taxonomy" id="2030807"/>
    <lineage>
        <taxon>Bacteria</taxon>
        <taxon>Candidatus Aerophobota</taxon>
    </lineage>
</organism>
<evidence type="ECO:0000256" key="1">
    <source>
        <dbReference type="ARBA" id="ARBA00022723"/>
    </source>
</evidence>
<keyword evidence="1" id="KW-0479">Metal-binding</keyword>
<keyword evidence="2" id="KW-0408">Iron</keyword>
<evidence type="ECO:0000313" key="5">
    <source>
        <dbReference type="Proteomes" id="UP000280417"/>
    </source>
</evidence>
<dbReference type="InterPro" id="IPR011254">
    <property type="entry name" value="Prismane-like_sf"/>
</dbReference>
<dbReference type="GO" id="GO:0051536">
    <property type="term" value="F:iron-sulfur cluster binding"/>
    <property type="evidence" value="ECO:0007669"/>
    <property type="project" value="UniProtKB-KW"/>
</dbReference>
<dbReference type="SUPFAM" id="SSF56821">
    <property type="entry name" value="Prismane protein-like"/>
    <property type="match status" value="1"/>
</dbReference>
<protein>
    <submittedName>
        <fullName evidence="4">Carbon monoxide dehydrogenase</fullName>
    </submittedName>
</protein>
<feature type="non-terminal residue" evidence="4">
    <location>
        <position position="1"/>
    </location>
</feature>
<proteinExistence type="predicted"/>
<dbReference type="Proteomes" id="UP000280417">
    <property type="component" value="Unassembled WGS sequence"/>
</dbReference>
<evidence type="ECO:0000313" key="4">
    <source>
        <dbReference type="EMBL" id="RLE15183.1"/>
    </source>
</evidence>
<dbReference type="Pfam" id="PF03063">
    <property type="entry name" value="Prismane"/>
    <property type="match status" value="1"/>
</dbReference>